<dbReference type="PANTHER" id="PTHR22993:SF9">
    <property type="entry name" value="FORMAMIDOPYRIMIDINE-DNA GLYCOSYLASE"/>
    <property type="match status" value="1"/>
</dbReference>
<evidence type="ECO:0000256" key="7">
    <source>
        <dbReference type="ARBA" id="ARBA00023239"/>
    </source>
</evidence>
<evidence type="ECO:0000256" key="9">
    <source>
        <dbReference type="ARBA" id="ARBA00023295"/>
    </source>
</evidence>
<keyword evidence="11" id="KW-0255">Endonuclease</keyword>
<dbReference type="SUPFAM" id="SSF81624">
    <property type="entry name" value="N-terminal domain of MutM-like DNA repair proteins"/>
    <property type="match status" value="1"/>
</dbReference>
<evidence type="ECO:0000256" key="6">
    <source>
        <dbReference type="ARBA" id="ARBA00023204"/>
    </source>
</evidence>
<dbReference type="PROSITE" id="PS51068">
    <property type="entry name" value="FPG_CAT"/>
    <property type="match status" value="1"/>
</dbReference>
<sequence>MPEGPRIAFLKEQLDPFVGQTLVEAQGTAKNIPFALLPEQTLIEIKTFGKELLLCFPDFALRIHLMFFGKYAINAELNRELQLGLMFETGVVNFYACDCRYIPEPLDQLYDWTTDVLHPAFDQDKALEQLQRKPDQLICDAIQDQTILAGVGNGIKNEVLFRTQLHPLSTVGAIPEIKLKNLIRTCVAFSHEYLSWKQEGANTNNWLVYQRNTCPRDLVPLRKEKLGKTKRSCYYCEMCQELYSSAF</sequence>
<evidence type="ECO:0000259" key="10">
    <source>
        <dbReference type="PROSITE" id="PS51068"/>
    </source>
</evidence>
<protein>
    <submittedName>
        <fullName evidence="11">Endonuclease</fullName>
    </submittedName>
</protein>
<evidence type="ECO:0000256" key="2">
    <source>
        <dbReference type="ARBA" id="ARBA00009409"/>
    </source>
</evidence>
<dbReference type="Gene3D" id="1.10.8.50">
    <property type="match status" value="1"/>
</dbReference>
<keyword evidence="9" id="KW-0326">Glycosidase</keyword>
<dbReference type="GO" id="GO:0008534">
    <property type="term" value="F:oxidized purine nucleobase lesion DNA N-glycosylase activity"/>
    <property type="evidence" value="ECO:0007669"/>
    <property type="project" value="UniProtKB-EC"/>
</dbReference>
<dbReference type="Gene3D" id="3.20.190.10">
    <property type="entry name" value="MutM-like, N-terminal"/>
    <property type="match status" value="1"/>
</dbReference>
<dbReference type="InterPro" id="IPR035937">
    <property type="entry name" value="FPG_N"/>
</dbReference>
<dbReference type="GO" id="GO:0008270">
    <property type="term" value="F:zinc ion binding"/>
    <property type="evidence" value="ECO:0007669"/>
    <property type="project" value="InterPro"/>
</dbReference>
<keyword evidence="12" id="KW-1185">Reference proteome</keyword>
<dbReference type="SMART" id="SM01232">
    <property type="entry name" value="H2TH"/>
    <property type="match status" value="1"/>
</dbReference>
<organism evidence="11 12">
    <name type="scientific">Adhaeribacter swui</name>
    <dbReference type="NCBI Taxonomy" id="2086471"/>
    <lineage>
        <taxon>Bacteria</taxon>
        <taxon>Pseudomonadati</taxon>
        <taxon>Bacteroidota</taxon>
        <taxon>Cytophagia</taxon>
        <taxon>Cytophagales</taxon>
        <taxon>Hymenobacteraceae</taxon>
        <taxon>Adhaeribacter</taxon>
    </lineage>
</organism>
<keyword evidence="4" id="KW-0378">Hydrolase</keyword>
<keyword evidence="8" id="KW-0511">Multifunctional enzyme</keyword>
<keyword evidence="3" id="KW-0227">DNA damage</keyword>
<dbReference type="Pfam" id="PF06831">
    <property type="entry name" value="H2TH"/>
    <property type="match status" value="1"/>
</dbReference>
<reference evidence="11 12" key="1">
    <citation type="journal article" date="2018" name="Int. J. Syst. Evol. Microbiol.">
        <title>Adhaeribacter swui sp. nov., isolated from wet mud.</title>
        <authorList>
            <person name="Kim D.U."/>
            <person name="Kim K.W."/>
            <person name="Kang M.S."/>
            <person name="Kim J.Y."/>
            <person name="Jang J.H."/>
            <person name="Kim M.K."/>
        </authorList>
    </citation>
    <scope>NUCLEOTIDE SEQUENCE [LARGE SCALE GENOMIC DNA]</scope>
    <source>
        <strain evidence="11 12">KCTC 52873</strain>
    </source>
</reference>
<keyword evidence="7" id="KW-0456">Lyase</keyword>
<dbReference type="EMBL" id="CP055156">
    <property type="protein sequence ID" value="QNF34019.1"/>
    <property type="molecule type" value="Genomic_DNA"/>
</dbReference>
<evidence type="ECO:0000256" key="3">
    <source>
        <dbReference type="ARBA" id="ARBA00022763"/>
    </source>
</evidence>
<comment type="similarity">
    <text evidence="2">Belongs to the FPG family.</text>
</comment>
<dbReference type="RefSeq" id="WP_185270502.1">
    <property type="nucleotide sequence ID" value="NZ_CP055156.1"/>
</dbReference>
<keyword evidence="5" id="KW-0238">DNA-binding</keyword>
<dbReference type="PANTHER" id="PTHR22993">
    <property type="entry name" value="FORMAMIDOPYRIMIDINE-DNA GLYCOSYLASE"/>
    <property type="match status" value="1"/>
</dbReference>
<evidence type="ECO:0000256" key="5">
    <source>
        <dbReference type="ARBA" id="ARBA00023125"/>
    </source>
</evidence>
<dbReference type="Proteomes" id="UP000515237">
    <property type="component" value="Chromosome"/>
</dbReference>
<dbReference type="InterPro" id="IPR015886">
    <property type="entry name" value="H2TH_FPG"/>
</dbReference>
<gene>
    <name evidence="11" type="ORF">HUW51_15300</name>
</gene>
<dbReference type="KEGG" id="aswu:HUW51_15300"/>
<dbReference type="InterPro" id="IPR010979">
    <property type="entry name" value="Ribosomal_uS13-like_H2TH"/>
</dbReference>
<dbReference type="GO" id="GO:0003906">
    <property type="term" value="F:DNA-(apurinic or apyrimidinic site) endonuclease activity"/>
    <property type="evidence" value="ECO:0007669"/>
    <property type="project" value="InterPro"/>
</dbReference>
<dbReference type="AlphaFoldDB" id="A0A7G7GA35"/>
<evidence type="ECO:0000313" key="11">
    <source>
        <dbReference type="EMBL" id="QNF34019.1"/>
    </source>
</evidence>
<evidence type="ECO:0000256" key="1">
    <source>
        <dbReference type="ARBA" id="ARBA00001668"/>
    </source>
</evidence>
<evidence type="ECO:0000313" key="12">
    <source>
        <dbReference type="Proteomes" id="UP000515237"/>
    </source>
</evidence>
<keyword evidence="6" id="KW-0234">DNA repair</keyword>
<dbReference type="SMART" id="SM00898">
    <property type="entry name" value="Fapy_DNA_glyco"/>
    <property type="match status" value="1"/>
</dbReference>
<keyword evidence="11" id="KW-0540">Nuclease</keyword>
<dbReference type="GO" id="GO:0006284">
    <property type="term" value="P:base-excision repair"/>
    <property type="evidence" value="ECO:0007669"/>
    <property type="project" value="InterPro"/>
</dbReference>
<comment type="catalytic activity">
    <reaction evidence="1">
        <text>Hydrolysis of DNA containing ring-opened 7-methylguanine residues, releasing 2,6-diamino-4-hydroxy-5-(N-methyl)formamidopyrimidine.</text>
        <dbReference type="EC" id="3.2.2.23"/>
    </reaction>
</comment>
<dbReference type="GO" id="GO:0003684">
    <property type="term" value="F:damaged DNA binding"/>
    <property type="evidence" value="ECO:0007669"/>
    <property type="project" value="InterPro"/>
</dbReference>
<accession>A0A7G7GA35</accession>
<dbReference type="GO" id="GO:0016829">
    <property type="term" value="F:lyase activity"/>
    <property type="evidence" value="ECO:0007669"/>
    <property type="project" value="UniProtKB-KW"/>
</dbReference>
<evidence type="ECO:0000256" key="4">
    <source>
        <dbReference type="ARBA" id="ARBA00022801"/>
    </source>
</evidence>
<feature type="domain" description="Formamidopyrimidine-DNA glycosylase catalytic" evidence="10">
    <location>
        <begin position="2"/>
        <end position="90"/>
    </location>
</feature>
<evidence type="ECO:0000256" key="8">
    <source>
        <dbReference type="ARBA" id="ARBA00023268"/>
    </source>
</evidence>
<proteinExistence type="inferred from homology"/>
<dbReference type="SUPFAM" id="SSF46946">
    <property type="entry name" value="S13-like H2TH domain"/>
    <property type="match status" value="1"/>
</dbReference>
<dbReference type="InterPro" id="IPR012319">
    <property type="entry name" value="FPG_cat"/>
</dbReference>
<name>A0A7G7GA35_9BACT</name>